<organism evidence="3 4">
    <name type="scientific">Segatella oris F0302</name>
    <dbReference type="NCBI Taxonomy" id="649760"/>
    <lineage>
        <taxon>Bacteria</taxon>
        <taxon>Pseudomonadati</taxon>
        <taxon>Bacteroidota</taxon>
        <taxon>Bacteroidia</taxon>
        <taxon>Bacteroidales</taxon>
        <taxon>Prevotellaceae</taxon>
        <taxon>Segatella</taxon>
    </lineage>
</organism>
<gene>
    <name evidence="3" type="ORF">HMPREF0971_00839</name>
</gene>
<feature type="transmembrane region" description="Helical" evidence="1">
    <location>
        <begin position="48"/>
        <end position="67"/>
    </location>
</feature>
<name>D1QPE9_9BACT</name>
<keyword evidence="1" id="KW-1133">Transmembrane helix</keyword>
<evidence type="ECO:0000256" key="1">
    <source>
        <dbReference type="SAM" id="Phobius"/>
    </source>
</evidence>
<keyword evidence="1" id="KW-0472">Membrane</keyword>
<evidence type="ECO:0000313" key="4">
    <source>
        <dbReference type="Proteomes" id="UP000004079"/>
    </source>
</evidence>
<dbReference type="EMBL" id="ACUZ02000010">
    <property type="protein sequence ID" value="EFB32824.1"/>
    <property type="molecule type" value="Genomic_DNA"/>
</dbReference>
<reference evidence="3 4" key="1">
    <citation type="submission" date="2009-11" db="EMBL/GenBank/DDBJ databases">
        <authorList>
            <person name="Weinstock G."/>
            <person name="Sodergren E."/>
            <person name="Clifton S."/>
            <person name="Fulton L."/>
            <person name="Fulton B."/>
            <person name="Courtney L."/>
            <person name="Fronick C."/>
            <person name="Harrison M."/>
            <person name="Strong C."/>
            <person name="Farmer C."/>
            <person name="Delahaunty K."/>
            <person name="Markovic C."/>
            <person name="Hall O."/>
            <person name="Minx P."/>
            <person name="Tomlinson C."/>
            <person name="Mitreva M."/>
            <person name="Nelson J."/>
            <person name="Hou S."/>
            <person name="Wollam A."/>
            <person name="Pepin K.H."/>
            <person name="Johnson M."/>
            <person name="Bhonagiri V."/>
            <person name="Nash W.E."/>
            <person name="Warren W."/>
            <person name="Chinwalla A."/>
            <person name="Mardis E.R."/>
            <person name="Wilson R.K."/>
        </authorList>
    </citation>
    <scope>NUCLEOTIDE SEQUENCE [LARGE SCALE GENOMIC DNA]</scope>
    <source>
        <strain evidence="3 4">F0302</strain>
    </source>
</reference>
<dbReference type="Gene3D" id="1.10.530.10">
    <property type="match status" value="1"/>
</dbReference>
<dbReference type="STRING" id="649760.HMPREF0971_00839"/>
<dbReference type="RefSeq" id="WP_004371862.1">
    <property type="nucleotide sequence ID" value="NZ_GG703883.1"/>
</dbReference>
<feature type="domain" description="Mannosyl-glycoprotein endo-beta-N-acetylglucosamidase-like" evidence="2">
    <location>
        <begin position="121"/>
        <end position="219"/>
    </location>
</feature>
<dbReference type="Pfam" id="PF01832">
    <property type="entry name" value="Glucosaminidase"/>
    <property type="match status" value="1"/>
</dbReference>
<dbReference type="AlphaFoldDB" id="D1QPE9"/>
<proteinExistence type="predicted"/>
<sequence>MEEHGKKQKKERISRWESWYQMIQNRTESHLIDIIFHWILRYNDKNNIVLKTLFSFILCLMPAWVSAQDILPGEAKADVVAVPLLNDSMKQQPVFDGITYAADYPEAEIVPELELNLENLSDVLDQYGIKFKKIVMAQALLETGNFTSNVCLTIHNIFGLRRPSDGSYFEFPNWMDCVRAYRDAVQYKYISGDYYAFLDRIGYAEDKAYTSKVRRIARTL</sequence>
<accession>D1QPE9</accession>
<keyword evidence="1" id="KW-0812">Transmembrane</keyword>
<protein>
    <recommendedName>
        <fullName evidence="2">Mannosyl-glycoprotein endo-beta-N-acetylglucosamidase-like domain-containing protein</fullName>
    </recommendedName>
</protein>
<dbReference type="InterPro" id="IPR002901">
    <property type="entry name" value="MGlyc_endo_b_GlcNAc-like_dom"/>
</dbReference>
<dbReference type="Proteomes" id="UP000004079">
    <property type="component" value="Unassembled WGS sequence"/>
</dbReference>
<dbReference type="GO" id="GO:0004040">
    <property type="term" value="F:amidase activity"/>
    <property type="evidence" value="ECO:0007669"/>
    <property type="project" value="InterPro"/>
</dbReference>
<evidence type="ECO:0000259" key="2">
    <source>
        <dbReference type="Pfam" id="PF01832"/>
    </source>
</evidence>
<comment type="caution">
    <text evidence="3">The sequence shown here is derived from an EMBL/GenBank/DDBJ whole genome shotgun (WGS) entry which is preliminary data.</text>
</comment>
<dbReference type="HOGENOM" id="CLU_1371136_0_0_10"/>
<evidence type="ECO:0000313" key="3">
    <source>
        <dbReference type="EMBL" id="EFB32824.1"/>
    </source>
</evidence>